<dbReference type="Proteomes" id="UP000886501">
    <property type="component" value="Unassembled WGS sequence"/>
</dbReference>
<evidence type="ECO:0000313" key="2">
    <source>
        <dbReference type="Proteomes" id="UP000886501"/>
    </source>
</evidence>
<organism evidence="1 2">
    <name type="scientific">Thelephora ganbajun</name>
    <name type="common">Ganba fungus</name>
    <dbReference type="NCBI Taxonomy" id="370292"/>
    <lineage>
        <taxon>Eukaryota</taxon>
        <taxon>Fungi</taxon>
        <taxon>Dikarya</taxon>
        <taxon>Basidiomycota</taxon>
        <taxon>Agaricomycotina</taxon>
        <taxon>Agaricomycetes</taxon>
        <taxon>Thelephorales</taxon>
        <taxon>Thelephoraceae</taxon>
        <taxon>Thelephora</taxon>
    </lineage>
</organism>
<keyword evidence="2" id="KW-1185">Reference proteome</keyword>
<reference evidence="1" key="2">
    <citation type="journal article" date="2020" name="Nat. Commun.">
        <title>Large-scale genome sequencing of mycorrhizal fungi provides insights into the early evolution of symbiotic traits.</title>
        <authorList>
            <person name="Miyauchi S."/>
            <person name="Kiss E."/>
            <person name="Kuo A."/>
            <person name="Drula E."/>
            <person name="Kohler A."/>
            <person name="Sanchez-Garcia M."/>
            <person name="Morin E."/>
            <person name="Andreopoulos B."/>
            <person name="Barry K.W."/>
            <person name="Bonito G."/>
            <person name="Buee M."/>
            <person name="Carver A."/>
            <person name="Chen C."/>
            <person name="Cichocki N."/>
            <person name="Clum A."/>
            <person name="Culley D."/>
            <person name="Crous P.W."/>
            <person name="Fauchery L."/>
            <person name="Girlanda M."/>
            <person name="Hayes R.D."/>
            <person name="Keri Z."/>
            <person name="LaButti K."/>
            <person name="Lipzen A."/>
            <person name="Lombard V."/>
            <person name="Magnuson J."/>
            <person name="Maillard F."/>
            <person name="Murat C."/>
            <person name="Nolan M."/>
            <person name="Ohm R.A."/>
            <person name="Pangilinan J."/>
            <person name="Pereira M.F."/>
            <person name="Perotto S."/>
            <person name="Peter M."/>
            <person name="Pfister S."/>
            <person name="Riley R."/>
            <person name="Sitrit Y."/>
            <person name="Stielow J.B."/>
            <person name="Szollosi G."/>
            <person name="Zifcakova L."/>
            <person name="Stursova M."/>
            <person name="Spatafora J.W."/>
            <person name="Tedersoo L."/>
            <person name="Vaario L.M."/>
            <person name="Yamada A."/>
            <person name="Yan M."/>
            <person name="Wang P."/>
            <person name="Xu J."/>
            <person name="Bruns T."/>
            <person name="Baldrian P."/>
            <person name="Vilgalys R."/>
            <person name="Dunand C."/>
            <person name="Henrissat B."/>
            <person name="Grigoriev I.V."/>
            <person name="Hibbett D."/>
            <person name="Nagy L.G."/>
            <person name="Martin F.M."/>
        </authorList>
    </citation>
    <scope>NUCLEOTIDE SEQUENCE</scope>
    <source>
        <strain evidence="1">P2</strain>
    </source>
</reference>
<dbReference type="EMBL" id="MU117967">
    <property type="protein sequence ID" value="KAF9652787.1"/>
    <property type="molecule type" value="Genomic_DNA"/>
</dbReference>
<reference evidence="1" key="1">
    <citation type="submission" date="2019-10" db="EMBL/GenBank/DDBJ databases">
        <authorList>
            <consortium name="DOE Joint Genome Institute"/>
            <person name="Kuo A."/>
            <person name="Miyauchi S."/>
            <person name="Kiss E."/>
            <person name="Drula E."/>
            <person name="Kohler A."/>
            <person name="Sanchez-Garcia M."/>
            <person name="Andreopoulos B."/>
            <person name="Barry K.W."/>
            <person name="Bonito G."/>
            <person name="Buee M."/>
            <person name="Carver A."/>
            <person name="Chen C."/>
            <person name="Cichocki N."/>
            <person name="Clum A."/>
            <person name="Culley D."/>
            <person name="Crous P.W."/>
            <person name="Fauchery L."/>
            <person name="Girlanda M."/>
            <person name="Hayes R."/>
            <person name="Keri Z."/>
            <person name="Labutti K."/>
            <person name="Lipzen A."/>
            <person name="Lombard V."/>
            <person name="Magnuson J."/>
            <person name="Maillard F."/>
            <person name="Morin E."/>
            <person name="Murat C."/>
            <person name="Nolan M."/>
            <person name="Ohm R."/>
            <person name="Pangilinan J."/>
            <person name="Pereira M."/>
            <person name="Perotto S."/>
            <person name="Peter M."/>
            <person name="Riley R."/>
            <person name="Sitrit Y."/>
            <person name="Stielow B."/>
            <person name="Szollosi G."/>
            <person name="Zifcakova L."/>
            <person name="Stursova M."/>
            <person name="Spatafora J.W."/>
            <person name="Tedersoo L."/>
            <person name="Vaario L.-M."/>
            <person name="Yamada A."/>
            <person name="Yan M."/>
            <person name="Wang P."/>
            <person name="Xu J."/>
            <person name="Bruns T."/>
            <person name="Baldrian P."/>
            <person name="Vilgalys R."/>
            <person name="Henrissat B."/>
            <person name="Grigoriev I.V."/>
            <person name="Hibbett D."/>
            <person name="Nagy L.G."/>
            <person name="Martin F.M."/>
        </authorList>
    </citation>
    <scope>NUCLEOTIDE SEQUENCE</scope>
    <source>
        <strain evidence="1">P2</strain>
    </source>
</reference>
<evidence type="ECO:0000313" key="1">
    <source>
        <dbReference type="EMBL" id="KAF9652787.1"/>
    </source>
</evidence>
<accession>A0ACB6ZT21</accession>
<name>A0ACB6ZT21_THEGA</name>
<protein>
    <submittedName>
        <fullName evidence="1">Uncharacterized protein</fullName>
    </submittedName>
</protein>
<proteinExistence type="predicted"/>
<gene>
    <name evidence="1" type="ORF">BDM02DRAFT_3126222</name>
</gene>
<sequence length="182" mass="20961">MVGFYLLRQPTCWDPPEWMIGDATLSFANWLQIPVGQLKSRLSKVNLGVIKTGFDLYLSPNHHQNLRSQSMHSCLALRTANVVYRGYEVDLSPVFDADGNLMFPPQYKDAIPDGIFVVARGSMKMYNIISPGKLHTRPYMITFQRLQVVGGRWFLGMYRKIGPLQAIFFWSRSFQASIPWRR</sequence>
<comment type="caution">
    <text evidence="1">The sequence shown here is derived from an EMBL/GenBank/DDBJ whole genome shotgun (WGS) entry which is preliminary data.</text>
</comment>